<keyword evidence="1" id="KW-0812">Transmembrane</keyword>
<organism evidence="2 3">
    <name type="scientific">Soonwooa buanensis</name>
    <dbReference type="NCBI Taxonomy" id="619805"/>
    <lineage>
        <taxon>Bacteria</taxon>
        <taxon>Pseudomonadati</taxon>
        <taxon>Bacteroidota</taxon>
        <taxon>Flavobacteriia</taxon>
        <taxon>Flavobacteriales</taxon>
        <taxon>Weeksellaceae</taxon>
        <taxon>Chryseobacterium group</taxon>
        <taxon>Soonwooa</taxon>
    </lineage>
</organism>
<dbReference type="RefSeq" id="WP_079667263.1">
    <property type="nucleotide sequence ID" value="NZ_FUYZ01000006.1"/>
</dbReference>
<evidence type="ECO:0000256" key="1">
    <source>
        <dbReference type="SAM" id="Phobius"/>
    </source>
</evidence>
<protein>
    <submittedName>
        <fullName evidence="2">Uncharacterized protein</fullName>
    </submittedName>
</protein>
<keyword evidence="1" id="KW-1133">Transmembrane helix</keyword>
<dbReference type="Proteomes" id="UP000191112">
    <property type="component" value="Unassembled WGS sequence"/>
</dbReference>
<name>A0A1T5FFR1_9FLAO</name>
<sequence length="234" mass="26967">MDFLQFSIGAYNVTSFVIGILLILAFVYSLRKTSSSDKLNLRLLGIFCLISGMHTLKSVIGSVFFPPERNSVSISDNYIDFVNCTFVIIFCKIFYDLFSASSVLKTLVVVLGTLSLSFFAMTILGHENITINNYNAYAVIFMKLMFISFCIGYVILQLKNEEAFSFKYLLLCVGLLTYFSFTLLYDIVVNFLLNNALQNNSVFYFMLSVIIFEFLFACFMFYFIWNFNKFKTNY</sequence>
<evidence type="ECO:0000313" key="2">
    <source>
        <dbReference type="EMBL" id="SKB95044.1"/>
    </source>
</evidence>
<keyword evidence="3" id="KW-1185">Reference proteome</keyword>
<gene>
    <name evidence="2" type="ORF">SAMN05660477_02035</name>
</gene>
<evidence type="ECO:0000313" key="3">
    <source>
        <dbReference type="Proteomes" id="UP000191112"/>
    </source>
</evidence>
<dbReference type="EMBL" id="FUYZ01000006">
    <property type="protein sequence ID" value="SKB95044.1"/>
    <property type="molecule type" value="Genomic_DNA"/>
</dbReference>
<feature type="transmembrane region" description="Helical" evidence="1">
    <location>
        <begin position="203"/>
        <end position="225"/>
    </location>
</feature>
<feature type="transmembrane region" description="Helical" evidence="1">
    <location>
        <begin position="6"/>
        <end position="29"/>
    </location>
</feature>
<reference evidence="2 3" key="1">
    <citation type="submission" date="2017-02" db="EMBL/GenBank/DDBJ databases">
        <authorList>
            <person name="Peterson S.W."/>
        </authorList>
    </citation>
    <scope>NUCLEOTIDE SEQUENCE [LARGE SCALE GENOMIC DNA]</scope>
    <source>
        <strain evidence="2 3">DSM 22323</strain>
    </source>
</reference>
<dbReference type="AlphaFoldDB" id="A0A1T5FFR1"/>
<feature type="transmembrane region" description="Helical" evidence="1">
    <location>
        <begin position="41"/>
        <end position="65"/>
    </location>
</feature>
<feature type="transmembrane region" description="Helical" evidence="1">
    <location>
        <begin position="107"/>
        <end position="124"/>
    </location>
</feature>
<feature type="transmembrane region" description="Helical" evidence="1">
    <location>
        <begin position="77"/>
        <end position="95"/>
    </location>
</feature>
<proteinExistence type="predicted"/>
<feature type="transmembrane region" description="Helical" evidence="1">
    <location>
        <begin position="168"/>
        <end position="191"/>
    </location>
</feature>
<accession>A0A1T5FFR1</accession>
<keyword evidence="1" id="KW-0472">Membrane</keyword>
<feature type="transmembrane region" description="Helical" evidence="1">
    <location>
        <begin position="136"/>
        <end position="156"/>
    </location>
</feature>
<dbReference type="STRING" id="619805.SAMN05660477_02035"/>